<name>A0A9J6GET1_HAELO</name>
<evidence type="ECO:0000313" key="1">
    <source>
        <dbReference type="EMBL" id="KAH9373941.1"/>
    </source>
</evidence>
<dbReference type="AlphaFoldDB" id="A0A9J6GET1"/>
<organism evidence="1 2">
    <name type="scientific">Haemaphysalis longicornis</name>
    <name type="common">Bush tick</name>
    <dbReference type="NCBI Taxonomy" id="44386"/>
    <lineage>
        <taxon>Eukaryota</taxon>
        <taxon>Metazoa</taxon>
        <taxon>Ecdysozoa</taxon>
        <taxon>Arthropoda</taxon>
        <taxon>Chelicerata</taxon>
        <taxon>Arachnida</taxon>
        <taxon>Acari</taxon>
        <taxon>Parasitiformes</taxon>
        <taxon>Ixodida</taxon>
        <taxon>Ixodoidea</taxon>
        <taxon>Ixodidae</taxon>
        <taxon>Haemaphysalinae</taxon>
        <taxon>Haemaphysalis</taxon>
    </lineage>
</organism>
<dbReference type="EMBL" id="JABSTR010000006">
    <property type="protein sequence ID" value="KAH9373941.1"/>
    <property type="molecule type" value="Genomic_DNA"/>
</dbReference>
<proteinExistence type="predicted"/>
<protein>
    <submittedName>
        <fullName evidence="1">Uncharacterized protein</fullName>
    </submittedName>
</protein>
<comment type="caution">
    <text evidence="1">The sequence shown here is derived from an EMBL/GenBank/DDBJ whole genome shotgun (WGS) entry which is preliminary data.</text>
</comment>
<reference evidence="1 2" key="1">
    <citation type="journal article" date="2020" name="Cell">
        <title>Large-Scale Comparative Analyses of Tick Genomes Elucidate Their Genetic Diversity and Vector Capacities.</title>
        <authorList>
            <consortium name="Tick Genome and Microbiome Consortium (TIGMIC)"/>
            <person name="Jia N."/>
            <person name="Wang J."/>
            <person name="Shi W."/>
            <person name="Du L."/>
            <person name="Sun Y."/>
            <person name="Zhan W."/>
            <person name="Jiang J.F."/>
            <person name="Wang Q."/>
            <person name="Zhang B."/>
            <person name="Ji P."/>
            <person name="Bell-Sakyi L."/>
            <person name="Cui X.M."/>
            <person name="Yuan T.T."/>
            <person name="Jiang B.G."/>
            <person name="Yang W.F."/>
            <person name="Lam T.T."/>
            <person name="Chang Q.C."/>
            <person name="Ding S.J."/>
            <person name="Wang X.J."/>
            <person name="Zhu J.G."/>
            <person name="Ruan X.D."/>
            <person name="Zhao L."/>
            <person name="Wei J.T."/>
            <person name="Ye R.Z."/>
            <person name="Que T.C."/>
            <person name="Du C.H."/>
            <person name="Zhou Y.H."/>
            <person name="Cheng J.X."/>
            <person name="Dai P.F."/>
            <person name="Guo W.B."/>
            <person name="Han X.H."/>
            <person name="Huang E.J."/>
            <person name="Li L.F."/>
            <person name="Wei W."/>
            <person name="Gao Y.C."/>
            <person name="Liu J.Z."/>
            <person name="Shao H.Z."/>
            <person name="Wang X."/>
            <person name="Wang C.C."/>
            <person name="Yang T.C."/>
            <person name="Huo Q.B."/>
            <person name="Li W."/>
            <person name="Chen H.Y."/>
            <person name="Chen S.E."/>
            <person name="Zhou L.G."/>
            <person name="Ni X.B."/>
            <person name="Tian J.H."/>
            <person name="Sheng Y."/>
            <person name="Liu T."/>
            <person name="Pan Y.S."/>
            <person name="Xia L.Y."/>
            <person name="Li J."/>
            <person name="Zhao F."/>
            <person name="Cao W.C."/>
        </authorList>
    </citation>
    <scope>NUCLEOTIDE SEQUENCE [LARGE SCALE GENOMIC DNA]</scope>
    <source>
        <strain evidence="1">HaeL-2018</strain>
    </source>
</reference>
<dbReference type="Proteomes" id="UP000821853">
    <property type="component" value="Chromosome 4"/>
</dbReference>
<gene>
    <name evidence="1" type="ORF">HPB48_001117</name>
</gene>
<evidence type="ECO:0000313" key="2">
    <source>
        <dbReference type="Proteomes" id="UP000821853"/>
    </source>
</evidence>
<sequence length="80" mass="9566">MSILSLVIDMRAMYKDLVCLYQYDRMISNNALKRKVRDSNAQRFHKPRSPQNQFRSIFDIRRRFLSFRRASLPTVDAPNT</sequence>
<dbReference type="VEuPathDB" id="VectorBase:HLOH_056569"/>
<keyword evidence="2" id="KW-1185">Reference proteome</keyword>
<accession>A0A9J6GET1</accession>